<evidence type="ECO:0000256" key="1">
    <source>
        <dbReference type="SAM" id="Phobius"/>
    </source>
</evidence>
<sequence>MSFLGLRHESKIAILIGDNGVIVVHIADGEVRDKLFVENVESKEWNDVKSCIVSNKKSQVYFILDHSNQAYTRHPIPATSALVAKSIAGKKSNNIVSKDGLSAAFLNSEFPNDDGSWECMFVESAIQSELFSSLLELLSEHALSNIRGIMLLSTELANIATTIRTKSSLLQKKWIIFLVYTKAGDLRQVVLCNGKLFSSITVEVLRDERELPDVMSGKVHQEAQNALQGIAAAGGTCDNSDVEMCLVVSGSVKSSLLALDFKGVDVSILTPYELGKLLDIKNCVGVGSIYCDTILLYFASHHPAGYRPQLHTKGTISYSRARLLQRVGIIPTCVAIFVVAILNVLWSAEVTSYVKKRSELRATVKSLTDELLKLRSDREFVKVNEMYEAVDLYRSLSGASPCPIGKAIVPLGKLGERNFDITSFLWSVREDFKVAITLGITIKSGESEEVESRLSGVFADYNIRMVRSPNGKQDFTVYLEKM</sequence>
<protein>
    <submittedName>
        <fullName evidence="2">Uncharacterized protein</fullName>
    </submittedName>
</protein>
<evidence type="ECO:0000313" key="3">
    <source>
        <dbReference type="Proteomes" id="UP000000630"/>
    </source>
</evidence>
<dbReference type="STRING" id="574556.ACIS_01071"/>
<reference evidence="2 3" key="1">
    <citation type="journal article" date="2010" name="J. Bacteriol.">
        <title>Complete genome sequence of Anaplasma marginale subsp. centrale.</title>
        <authorList>
            <person name="Herndon D.R."/>
            <person name="Palmer G.H."/>
            <person name="Shkap V."/>
            <person name="Knowles D.P. Jr."/>
            <person name="Brayton K.A."/>
        </authorList>
    </citation>
    <scope>NUCLEOTIDE SEQUENCE [LARGE SCALE GENOMIC DNA]</scope>
    <source>
        <strain evidence="2 3">Israel</strain>
    </source>
</reference>
<dbReference type="EMBL" id="CP001759">
    <property type="protein sequence ID" value="ACZ49547.1"/>
    <property type="molecule type" value="Genomic_DNA"/>
</dbReference>
<organism evidence="2 3">
    <name type="scientific">Anaplasma centrale (strain Israel)</name>
    <name type="common">Anaplasma marginale subsp. centrale (strain Israel)</name>
    <dbReference type="NCBI Taxonomy" id="574556"/>
    <lineage>
        <taxon>Bacteria</taxon>
        <taxon>Pseudomonadati</taxon>
        <taxon>Pseudomonadota</taxon>
        <taxon>Alphaproteobacteria</taxon>
        <taxon>Rickettsiales</taxon>
        <taxon>Anaplasmataceae</taxon>
        <taxon>Anaplasma</taxon>
    </lineage>
</organism>
<keyword evidence="3" id="KW-1185">Reference proteome</keyword>
<dbReference type="HOGENOM" id="CLU_565889_0_0_5"/>
<dbReference type="OrthoDB" id="7165147at2"/>
<keyword evidence="1" id="KW-0812">Transmembrane</keyword>
<dbReference type="AlphaFoldDB" id="D1ASU4"/>
<dbReference type="KEGG" id="acn:ACIS_01071"/>
<proteinExistence type="predicted"/>
<evidence type="ECO:0000313" key="2">
    <source>
        <dbReference type="EMBL" id="ACZ49547.1"/>
    </source>
</evidence>
<accession>D1ASU4</accession>
<feature type="transmembrane region" description="Helical" evidence="1">
    <location>
        <begin position="327"/>
        <end position="346"/>
    </location>
</feature>
<keyword evidence="1" id="KW-0472">Membrane</keyword>
<keyword evidence="1" id="KW-1133">Transmembrane helix</keyword>
<gene>
    <name evidence="2" type="ordered locus">ACIS_01071</name>
</gene>
<dbReference type="Proteomes" id="UP000000630">
    <property type="component" value="Chromosome"/>
</dbReference>
<name>D1ASU4_ANACI</name>